<keyword evidence="11" id="KW-1185">Reference proteome</keyword>
<dbReference type="PROSITE" id="PS00153">
    <property type="entry name" value="ATPASE_GAMMA"/>
    <property type="match status" value="1"/>
</dbReference>
<dbReference type="Gene3D" id="3.40.1380.10">
    <property type="match status" value="1"/>
</dbReference>
<dbReference type="PANTHER" id="PTHR11693">
    <property type="entry name" value="ATP SYNTHASE GAMMA CHAIN"/>
    <property type="match status" value="1"/>
</dbReference>
<evidence type="ECO:0000256" key="1">
    <source>
        <dbReference type="ARBA" id="ARBA00004170"/>
    </source>
</evidence>
<keyword evidence="4" id="KW-0375">Hydrogen ion transport</keyword>
<dbReference type="HAMAP" id="MF_00815">
    <property type="entry name" value="ATP_synth_gamma_bact"/>
    <property type="match status" value="1"/>
</dbReference>
<keyword evidence="6" id="KW-0472">Membrane</keyword>
<evidence type="ECO:0000256" key="8">
    <source>
        <dbReference type="ARBA" id="ARBA00023310"/>
    </source>
</evidence>
<comment type="similarity">
    <text evidence="2">Belongs to the ATPase gamma chain family.</text>
</comment>
<evidence type="ECO:0000256" key="9">
    <source>
        <dbReference type="ARBA" id="ARBA00031066"/>
    </source>
</evidence>
<keyword evidence="3" id="KW-0813">Transport</keyword>
<keyword evidence="7" id="KW-0139">CF(1)</keyword>
<accession>A0ABR2YQ97</accession>
<dbReference type="CDD" id="cd12151">
    <property type="entry name" value="F1-ATPase_gamma"/>
    <property type="match status" value="1"/>
</dbReference>
<evidence type="ECO:0000256" key="3">
    <source>
        <dbReference type="ARBA" id="ARBA00022448"/>
    </source>
</evidence>
<comment type="caution">
    <text evidence="10">The sequence shown here is derived from an EMBL/GenBank/DDBJ whole genome shotgun (WGS) entry which is preliminary data.</text>
</comment>
<evidence type="ECO:0000313" key="10">
    <source>
        <dbReference type="EMBL" id="KAK9908965.1"/>
    </source>
</evidence>
<reference evidence="10 11" key="1">
    <citation type="journal article" date="2024" name="Nat. Commun.">
        <title>Phylogenomics reveals the evolutionary origins of lichenization in chlorophyte algae.</title>
        <authorList>
            <person name="Puginier C."/>
            <person name="Libourel C."/>
            <person name="Otte J."/>
            <person name="Skaloud P."/>
            <person name="Haon M."/>
            <person name="Grisel S."/>
            <person name="Petersen M."/>
            <person name="Berrin J.G."/>
            <person name="Delaux P.M."/>
            <person name="Dal Grande F."/>
            <person name="Keller J."/>
        </authorList>
    </citation>
    <scope>NUCLEOTIDE SEQUENCE [LARGE SCALE GENOMIC DNA]</scope>
    <source>
        <strain evidence="10 11">SAG 216-7</strain>
    </source>
</reference>
<dbReference type="Pfam" id="PF00231">
    <property type="entry name" value="ATP-synt"/>
    <property type="match status" value="1"/>
</dbReference>
<dbReference type="Gene3D" id="1.10.287.80">
    <property type="entry name" value="ATP synthase, gamma subunit, helix hairpin domain"/>
    <property type="match status" value="1"/>
</dbReference>
<evidence type="ECO:0000256" key="6">
    <source>
        <dbReference type="ARBA" id="ARBA00023136"/>
    </source>
</evidence>
<dbReference type="PIRSF" id="PIRSF039089">
    <property type="entry name" value="ATP_synthase_gamma"/>
    <property type="match status" value="1"/>
</dbReference>
<dbReference type="InterPro" id="IPR000131">
    <property type="entry name" value="ATP_synth_F1_gsu"/>
</dbReference>
<dbReference type="Proteomes" id="UP001491310">
    <property type="component" value="Unassembled WGS sequence"/>
</dbReference>
<dbReference type="SUPFAM" id="SSF52943">
    <property type="entry name" value="ATP synthase (F1-ATPase), gamma subunit"/>
    <property type="match status" value="1"/>
</dbReference>
<evidence type="ECO:0000256" key="2">
    <source>
        <dbReference type="ARBA" id="ARBA00007681"/>
    </source>
</evidence>
<proteinExistence type="inferred from homology"/>
<gene>
    <name evidence="10" type="ORF">WJX75_005270</name>
</gene>
<dbReference type="EMBL" id="JALJOT010000007">
    <property type="protein sequence ID" value="KAK9908965.1"/>
    <property type="molecule type" value="Genomic_DNA"/>
</dbReference>
<evidence type="ECO:0000256" key="4">
    <source>
        <dbReference type="ARBA" id="ARBA00022781"/>
    </source>
</evidence>
<dbReference type="NCBIfam" id="TIGR01146">
    <property type="entry name" value="ATPsyn_F1gamma"/>
    <property type="match status" value="1"/>
</dbReference>
<sequence length="325" mass="34729">MALRRAGALGGMIQRTVQQQGQIAEGLVGDLTKQAALLDGAGTLGGVRHASQLAVKQRMRSVQNIAKITSAMKMVAASKMRVAQVNTEKSRGLLTPFLKLLGDLPAVEVETNIAVPVTTDKGLCGGINSSVSKYARGTLKAFAEEGQNSELVVIGEKGKAQLARDQASHIKETIADVGKLRITFSQVSAIAEELMKTEYDAVRIIFNRFGSAISFKPTVATVLSPDALEKEVEAGGKLDVYEMEGPDRGELLQDLAEFQLAATLNNALLENNCSEQASRMSAMESSTKNAKEMLDKLTLSYNRTRQAAITTELTEIISGAAALES</sequence>
<dbReference type="InterPro" id="IPR035968">
    <property type="entry name" value="ATP_synth_F1_ATPase_gsu"/>
</dbReference>
<keyword evidence="8" id="KW-0066">ATP synthesis</keyword>
<comment type="subcellular location">
    <subcellularLocation>
        <location evidence="1">Membrane</location>
        <topology evidence="1">Peripheral membrane protein</topology>
    </subcellularLocation>
</comment>
<dbReference type="PRINTS" id="PR00126">
    <property type="entry name" value="ATPASEGAMMA"/>
</dbReference>
<evidence type="ECO:0000256" key="7">
    <source>
        <dbReference type="ARBA" id="ARBA00023196"/>
    </source>
</evidence>
<evidence type="ECO:0000256" key="5">
    <source>
        <dbReference type="ARBA" id="ARBA00023065"/>
    </source>
</evidence>
<name>A0ABR2YQ97_9CHLO</name>
<dbReference type="InterPro" id="IPR023632">
    <property type="entry name" value="ATP_synth_F1_gsu_CS"/>
</dbReference>
<evidence type="ECO:0000313" key="11">
    <source>
        <dbReference type="Proteomes" id="UP001491310"/>
    </source>
</evidence>
<dbReference type="PANTHER" id="PTHR11693:SF22">
    <property type="entry name" value="ATP SYNTHASE SUBUNIT GAMMA, MITOCHONDRIAL"/>
    <property type="match status" value="1"/>
</dbReference>
<keyword evidence="5" id="KW-0406">Ion transport</keyword>
<protein>
    <recommendedName>
        <fullName evidence="9">F-ATPase gamma subunit</fullName>
    </recommendedName>
</protein>
<organism evidence="10 11">
    <name type="scientific">Coccomyxa subellipsoidea</name>
    <dbReference type="NCBI Taxonomy" id="248742"/>
    <lineage>
        <taxon>Eukaryota</taxon>
        <taxon>Viridiplantae</taxon>
        <taxon>Chlorophyta</taxon>
        <taxon>core chlorophytes</taxon>
        <taxon>Trebouxiophyceae</taxon>
        <taxon>Trebouxiophyceae incertae sedis</taxon>
        <taxon>Coccomyxaceae</taxon>
        <taxon>Coccomyxa</taxon>
    </lineage>
</organism>